<dbReference type="PROSITE" id="PS51473">
    <property type="entry name" value="GNK2"/>
    <property type="match status" value="1"/>
</dbReference>
<reference evidence="9" key="1">
    <citation type="submission" date="2023-10" db="EMBL/GenBank/DDBJ databases">
        <title>Chromosome-level genome of the transformable northern wattle, Acacia crassicarpa.</title>
        <authorList>
            <person name="Massaro I."/>
            <person name="Sinha N.R."/>
            <person name="Poethig S."/>
            <person name="Leichty A.R."/>
        </authorList>
    </citation>
    <scope>NUCLEOTIDE SEQUENCE</scope>
    <source>
        <strain evidence="9">Acra3RX</strain>
        <tissue evidence="9">Leaf</tissue>
    </source>
</reference>
<comment type="caution">
    <text evidence="9">The sequence shown here is derived from an EMBL/GenBank/DDBJ whole genome shotgun (WGS) entry which is preliminary data.</text>
</comment>
<evidence type="ECO:0000256" key="2">
    <source>
        <dbReference type="ARBA" id="ARBA00022581"/>
    </source>
</evidence>
<gene>
    <name evidence="9" type="ORF">QN277_021953</name>
</gene>
<dbReference type="AlphaFoldDB" id="A0AAE1MML2"/>
<dbReference type="GO" id="GO:0009506">
    <property type="term" value="C:plasmodesma"/>
    <property type="evidence" value="ECO:0007669"/>
    <property type="project" value="UniProtKB-SubCell"/>
</dbReference>
<evidence type="ECO:0000256" key="1">
    <source>
        <dbReference type="ARBA" id="ARBA00004251"/>
    </source>
</evidence>
<accession>A0AAE1MML2</accession>
<evidence type="ECO:0000313" key="10">
    <source>
        <dbReference type="Proteomes" id="UP001293593"/>
    </source>
</evidence>
<protein>
    <recommendedName>
        <fullName evidence="8">Gnk2-homologous domain-containing protein</fullName>
    </recommendedName>
</protein>
<keyword evidence="3" id="KW-0965">Cell junction</keyword>
<dbReference type="PANTHER" id="PTHR32080:SF54">
    <property type="entry name" value="GNK2-HOMOLOGOUS DOMAIN-CONTAINING PROTEIN"/>
    <property type="match status" value="1"/>
</dbReference>
<dbReference type="PANTHER" id="PTHR32080">
    <property type="entry name" value="ANTIFUNGAL PROTEIN GINKBILOBIN-2-LIKE"/>
    <property type="match status" value="1"/>
</dbReference>
<keyword evidence="6" id="KW-1133">Transmembrane helix</keyword>
<dbReference type="Proteomes" id="UP001293593">
    <property type="component" value="Unassembled WGS sequence"/>
</dbReference>
<keyword evidence="10" id="KW-1185">Reference proteome</keyword>
<evidence type="ECO:0000256" key="5">
    <source>
        <dbReference type="ARBA" id="ARBA00038393"/>
    </source>
</evidence>
<keyword evidence="6" id="KW-0472">Membrane</keyword>
<keyword evidence="6" id="KW-0812">Transmembrane</keyword>
<proteinExistence type="inferred from homology"/>
<keyword evidence="7" id="KW-0732">Signal</keyword>
<evidence type="ECO:0000256" key="7">
    <source>
        <dbReference type="SAM" id="SignalP"/>
    </source>
</evidence>
<dbReference type="EMBL" id="JAWXYG010000005">
    <property type="protein sequence ID" value="KAK4273577.1"/>
    <property type="molecule type" value="Genomic_DNA"/>
</dbReference>
<keyword evidence="2" id="KW-0945">Host-virus interaction</keyword>
<dbReference type="InterPro" id="IPR051378">
    <property type="entry name" value="Cell2Cell_Antifungal"/>
</dbReference>
<feature type="signal peptide" evidence="7">
    <location>
        <begin position="1"/>
        <end position="15"/>
    </location>
</feature>
<feature type="transmembrane region" description="Helical" evidence="6">
    <location>
        <begin position="131"/>
        <end position="152"/>
    </location>
</feature>
<evidence type="ECO:0000256" key="4">
    <source>
        <dbReference type="ARBA" id="ARBA00024184"/>
    </source>
</evidence>
<comment type="similarity">
    <text evidence="5">Belongs to the cysteine-rich repeat secretory protein family. Plasmodesmata-located proteins (PDLD) subfamily.</text>
</comment>
<feature type="domain" description="Gnk2-homologous" evidence="8">
    <location>
        <begin position="7"/>
        <end position="112"/>
    </location>
</feature>
<organism evidence="9 10">
    <name type="scientific">Acacia crassicarpa</name>
    <name type="common">northern wattle</name>
    <dbReference type="NCBI Taxonomy" id="499986"/>
    <lineage>
        <taxon>Eukaryota</taxon>
        <taxon>Viridiplantae</taxon>
        <taxon>Streptophyta</taxon>
        <taxon>Embryophyta</taxon>
        <taxon>Tracheophyta</taxon>
        <taxon>Spermatophyta</taxon>
        <taxon>Magnoliopsida</taxon>
        <taxon>eudicotyledons</taxon>
        <taxon>Gunneridae</taxon>
        <taxon>Pentapetalae</taxon>
        <taxon>rosids</taxon>
        <taxon>fabids</taxon>
        <taxon>Fabales</taxon>
        <taxon>Fabaceae</taxon>
        <taxon>Caesalpinioideae</taxon>
        <taxon>mimosoid clade</taxon>
        <taxon>Acacieae</taxon>
        <taxon>Acacia</taxon>
    </lineage>
</organism>
<dbReference type="InterPro" id="IPR002902">
    <property type="entry name" value="GNK2"/>
</dbReference>
<evidence type="ECO:0000256" key="3">
    <source>
        <dbReference type="ARBA" id="ARBA00022949"/>
    </source>
</evidence>
<evidence type="ECO:0000256" key="6">
    <source>
        <dbReference type="SAM" id="Phobius"/>
    </source>
</evidence>
<comment type="subcellular location">
    <subcellularLocation>
        <location evidence="4">Cell junction</location>
        <location evidence="4">Plasmodesma</location>
    </subcellularLocation>
    <subcellularLocation>
        <location evidence="1">Cell membrane</location>
        <topology evidence="1">Single-pass type I membrane protein</topology>
    </subcellularLocation>
</comment>
<sequence length="163" mass="18041">MRLLILGLLVCVAWAAAVWEDREWKLVYKTCGASGGVKEAVLEESVMRMDIVGNGYYRGNSQSVEMIGQCEEDLDACECLQCFTHALHRCPASLSAQIRLNYCSLAYSCHPNSYSYPPGGLNGNGNGTKRIAAIVVGAAVALFLVLLVLSFLRSRYSKRHYYY</sequence>
<feature type="chain" id="PRO_5041960350" description="Gnk2-homologous domain-containing protein" evidence="7">
    <location>
        <begin position="16"/>
        <end position="163"/>
    </location>
</feature>
<name>A0AAE1MML2_9FABA</name>
<dbReference type="GO" id="GO:0005886">
    <property type="term" value="C:plasma membrane"/>
    <property type="evidence" value="ECO:0007669"/>
    <property type="project" value="UniProtKB-SubCell"/>
</dbReference>
<evidence type="ECO:0000313" key="9">
    <source>
        <dbReference type="EMBL" id="KAK4273577.1"/>
    </source>
</evidence>
<evidence type="ECO:0000259" key="8">
    <source>
        <dbReference type="PROSITE" id="PS51473"/>
    </source>
</evidence>